<keyword evidence="1" id="KW-0472">Membrane</keyword>
<feature type="transmembrane region" description="Helical" evidence="1">
    <location>
        <begin position="20"/>
        <end position="41"/>
    </location>
</feature>
<reference evidence="3" key="1">
    <citation type="submission" date="2017-11" db="EMBL/GenBank/DDBJ databases">
        <authorList>
            <person name="Seth-Smith MB H."/>
        </authorList>
    </citation>
    <scope>NUCLEOTIDE SEQUENCE [LARGE SCALE GENOMIC DNA]</scope>
</reference>
<organism evidence="2 3">
    <name type="scientific">Chlamydia poikilotherma</name>
    <dbReference type="NCBI Taxonomy" id="1967783"/>
    <lineage>
        <taxon>Bacteria</taxon>
        <taxon>Pseudomonadati</taxon>
        <taxon>Chlamydiota</taxon>
        <taxon>Chlamydiia</taxon>
        <taxon>Chlamydiales</taxon>
        <taxon>Chlamydiaceae</taxon>
        <taxon>Chlamydia/Chlamydophila group</taxon>
        <taxon>Chlamydia</taxon>
    </lineage>
</organism>
<keyword evidence="1" id="KW-1133">Transmembrane helix</keyword>
<evidence type="ECO:0008006" key="4">
    <source>
        <dbReference type="Google" id="ProtNLM"/>
    </source>
</evidence>
<evidence type="ECO:0000313" key="2">
    <source>
        <dbReference type="EMBL" id="SYX09318.1"/>
    </source>
</evidence>
<gene>
    <name evidence="2" type="ORF">C834K_0880</name>
</gene>
<keyword evidence="1" id="KW-0812">Transmembrane</keyword>
<dbReference type="KEGG" id="chla:C834K_0880"/>
<dbReference type="AlphaFoldDB" id="A0A3B0PT11"/>
<dbReference type="OrthoDB" id="19072at2"/>
<keyword evidence="3" id="KW-1185">Reference proteome</keyword>
<evidence type="ECO:0000256" key="1">
    <source>
        <dbReference type="SAM" id="Phobius"/>
    </source>
</evidence>
<dbReference type="EMBL" id="LS992154">
    <property type="protein sequence ID" value="SYX09318.1"/>
    <property type="molecule type" value="Genomic_DNA"/>
</dbReference>
<sequence>MVRSFIKMLFSPGPRYSISYALLCIFISTLIFIPIIHWLLFPETFSFPTTKALPIKNIFLVSSSPSRIPEIIFSETLQLSADNPTFLHQFTTKQAEATLKDLGIFSSIAIEKIPDNKGIIIFYSLHSPLGYLGNQTNTLINRSGEQFPCQPFFKSQKLPQIFFSKKDVLDSILPLWKIDIASLLIEDLKEDPPVIIDLSLTEIYPMEITVTLSSGNLLRFQYHALRKGLKNYHLTQNSAVFDSQQPYIYDLRFPNHLLLSKI</sequence>
<dbReference type="Proteomes" id="UP000258476">
    <property type="component" value="Chromosome"/>
</dbReference>
<evidence type="ECO:0000313" key="3">
    <source>
        <dbReference type="Proteomes" id="UP000258476"/>
    </source>
</evidence>
<name>A0A3B0PT11_9CHLA</name>
<dbReference type="RefSeq" id="WP_117274600.1">
    <property type="nucleotide sequence ID" value="NZ_LS992154.1"/>
</dbReference>
<protein>
    <recommendedName>
        <fullName evidence="4">Cell division protein FtsQ</fullName>
    </recommendedName>
</protein>
<proteinExistence type="predicted"/>
<accession>A0A3B0PT11</accession>